<dbReference type="Proteomes" id="UP001165960">
    <property type="component" value="Unassembled WGS sequence"/>
</dbReference>
<keyword evidence="2" id="KW-1185">Reference proteome</keyword>
<reference evidence="1" key="1">
    <citation type="submission" date="2022-04" db="EMBL/GenBank/DDBJ databases">
        <title>Genome of the entomopathogenic fungus Entomophthora muscae.</title>
        <authorList>
            <person name="Elya C."/>
            <person name="Lovett B.R."/>
            <person name="Lee E."/>
            <person name="Macias A.M."/>
            <person name="Hajek A.E."/>
            <person name="De Bivort B.L."/>
            <person name="Kasson M.T."/>
            <person name="De Fine Licht H.H."/>
            <person name="Stajich J.E."/>
        </authorList>
    </citation>
    <scope>NUCLEOTIDE SEQUENCE</scope>
    <source>
        <strain evidence="1">Berkeley</strain>
    </source>
</reference>
<comment type="caution">
    <text evidence="1">The sequence shown here is derived from an EMBL/GenBank/DDBJ whole genome shotgun (WGS) entry which is preliminary data.</text>
</comment>
<sequence>MSNNQRNSWSGRGNPPYSGYQYNASESASHNHPPQLPPVNFLPIQPGPPPPQERQPLPPIHQSYSTHHIPTIPPPHTQDRPFRQAIHQPILSQLSQSVPQEGSEAQHSTRVTSQGGSPDSSSAGGRPLNVRDALTYLDKVKLEFDGQPEIYNRFLDIMKDFKSQAIDTPGVIQRVSELFRGYPTLVFGFNTFLPPGFRIELSSDPSDPNGVRVIVPEVAPTLPPVDVDHYNNHPSGSTSNHPVYQLPPPVDISTRPSQAPHYYPTSAYPRSEDPHAMPPPLHHPSANPASHRKQPVEFNHAINYVNRIKNRFAREPDNYKQFLDILQMYQKEQKPIKEIYAQVQTLFGSDTELLEEFCQFLPDPALSSTEPSNSLSRPSASHYPNLPAHPPHGISLPPLSATSSRSYPSHHPGHGPPISAHASSSKHVAKFPPVSDIAPPSHYGTHAGVHDMHTPRIPQSGVPKPEAPLLGPVLASPSLINPSKKKRIFGDKASTQAKTKKPKANLAKSKDDLDVNHVEQQEAYEAQFAKHAAILAPPETFEKFVKIKKHINHLPTYHEFLKVLSLHSQGVMEVDCLVATVESFIGGHGELFNWFKDFVGFSSKPEPTPAVFGIPKPKIDLNKLQRVGPSYRLLPKSETQSVCSGRDDLCNEVLNDVFVSHPTWASEDSVFVAPKKNIYEESLHKVEEERFELDFNLETNFHTLKLMDSLAKKIAKMSPEEQAAFRLPLGLGEHSITIYKRAIYKLYDTEAPEVFELLHSSPASAIPVILRRLKQKDLEWRENKKEWGKLWRETDSKHYYRSLDYQVTQFKGSDRKYLTTRQFTAEIEAVKREREATNAPAAKLGNPHLNFNMPDKLLHKNVGRLMMCILNTSVAFTPAERSKIIVFIRGFIHDLFGISIMEDAELADDPKLKDIEPVNKKRRTGPAIIPPEPGLPKEEDFPKPLADPTSWEQLVLDPNTGVAVSFRHPAHVLLLCNQHVYAILRLYQTLYARLETIKAKAPQAHIRFLNLANRKCPAKELDLLPKIAALPGVDLATMDCYEEFLKLTERVITGDLDQPIYEDSLRMMFGNHVYCTFTLDKNLLAICKQVNILFMDNNRNSLELVQQFRSQRLTPGGMCTATNLTKYRQAILNYIKNDETIYLIEYSKLEKSLAFQLFDPTELGADYFMALEKNWAAYCASFSADAPTDNVLPQRPSFLKRSLSNSQSTDNVKFFPALKPGICATSFKIRWPRSVQQESIVRSNCPIADDHSRAVRQSRWSELLDGPAGWSRNINNPSKVESAFRHWFSGKAKAKRDRVAPDDEPSQTL</sequence>
<name>A0ACC2SP07_9FUNG</name>
<proteinExistence type="predicted"/>
<protein>
    <submittedName>
        <fullName evidence="1">Uncharacterized protein</fullName>
    </submittedName>
</protein>
<dbReference type="EMBL" id="QTSX02004537">
    <property type="protein sequence ID" value="KAJ9064088.1"/>
    <property type="molecule type" value="Genomic_DNA"/>
</dbReference>
<evidence type="ECO:0000313" key="1">
    <source>
        <dbReference type="EMBL" id="KAJ9064088.1"/>
    </source>
</evidence>
<organism evidence="1 2">
    <name type="scientific">Entomophthora muscae</name>
    <dbReference type="NCBI Taxonomy" id="34485"/>
    <lineage>
        <taxon>Eukaryota</taxon>
        <taxon>Fungi</taxon>
        <taxon>Fungi incertae sedis</taxon>
        <taxon>Zoopagomycota</taxon>
        <taxon>Entomophthoromycotina</taxon>
        <taxon>Entomophthoromycetes</taxon>
        <taxon>Entomophthorales</taxon>
        <taxon>Entomophthoraceae</taxon>
        <taxon>Entomophthora</taxon>
    </lineage>
</organism>
<gene>
    <name evidence="1" type="ORF">DSO57_1034030</name>
</gene>
<accession>A0ACC2SP07</accession>
<evidence type="ECO:0000313" key="2">
    <source>
        <dbReference type="Proteomes" id="UP001165960"/>
    </source>
</evidence>